<feature type="transmembrane region" description="Helical" evidence="2">
    <location>
        <begin position="108"/>
        <end position="131"/>
    </location>
</feature>
<reference evidence="3 4" key="1">
    <citation type="journal article" date="2010" name="Stand. Genomic Sci.">
        <title>Complete genome sequence of Olsenella uli type strain (VPI D76D-27C).</title>
        <authorList>
            <person name="Goker M."/>
            <person name="Held B."/>
            <person name="Lucas S."/>
            <person name="Nolan M."/>
            <person name="Yasawong M."/>
            <person name="Glavina Del Rio T."/>
            <person name="Tice H."/>
            <person name="Cheng J.F."/>
            <person name="Bruce D."/>
            <person name="Detter J.C."/>
            <person name="Tapia R."/>
            <person name="Han C."/>
            <person name="Goodwin L."/>
            <person name="Pitluck S."/>
            <person name="Liolios K."/>
            <person name="Ivanova N."/>
            <person name="Mavromatis K."/>
            <person name="Mikhailova N."/>
            <person name="Pati A."/>
            <person name="Chen A."/>
            <person name="Palaniappan K."/>
            <person name="Land M."/>
            <person name="Hauser L."/>
            <person name="Chang Y.J."/>
            <person name="Jeffries C.D."/>
            <person name="Rohde M."/>
            <person name="Sikorski J."/>
            <person name="Pukall R."/>
            <person name="Woyke T."/>
            <person name="Bristow J."/>
            <person name="Eisen J.A."/>
            <person name="Markowitz V."/>
            <person name="Hugenholtz P."/>
            <person name="Kyrpides N.C."/>
            <person name="Klenk H.P."/>
            <person name="Lapidus A."/>
        </authorList>
    </citation>
    <scope>NUCLEOTIDE SEQUENCE [LARGE SCALE GENOMIC DNA]</scope>
    <source>
        <strain evidence="4">ATCC 49627 / DSM 7084 / CIP 109912 / JCM 12494 / NCIMB 702895 / VPI D76D-27C</strain>
    </source>
</reference>
<keyword evidence="2" id="KW-1133">Transmembrane helix</keyword>
<accession>E1QXP1</accession>
<dbReference type="OrthoDB" id="3181212at2"/>
<gene>
    <name evidence="3" type="ordered locus">Olsu_0021</name>
</gene>
<dbReference type="Proteomes" id="UP000000333">
    <property type="component" value="Chromosome"/>
</dbReference>
<feature type="region of interest" description="Disordered" evidence="1">
    <location>
        <begin position="272"/>
        <end position="376"/>
    </location>
</feature>
<feature type="compositionally biased region" description="Low complexity" evidence="1">
    <location>
        <begin position="285"/>
        <end position="315"/>
    </location>
</feature>
<keyword evidence="2" id="KW-0472">Membrane</keyword>
<dbReference type="eggNOG" id="COG3266">
    <property type="taxonomic scope" value="Bacteria"/>
</dbReference>
<dbReference type="PATRIC" id="fig|633147.7.peg.1515"/>
<sequence length="376" mass="39544">MAGETNYYGRSWRLLTRDKGWIKVLLVMAIATVVPIAGPLGVLGYALEWARLTAWGVDAAPKQKGVGVGACIKSGWRGFVVMLGWNLALMLVFALLRSLFHYSSVLEILILVVTVFSEVLFFVAALRAAIYQDFKAGYQANRLYDMLKRDFGGVAHVTGVTCLMSLVVGIIMAVLFSVLLMPLIMQLATFVATSSSGYYGSYYYGYPSTDAMALRMMADTVGSMVPGIVVAIYLGNVLASFYSLITVTMVALWMRQFNVPAWGASGDPLPEVGPVGLPATPPSPASQQASPTEVPAQPAPPASAEAATSAQPTAEVPTESAAAPATTVVQEAEAAPQPAVEQTQDPAEAAEVTPASEPGPEPASAPSAETADGTAE</sequence>
<dbReference type="GeneID" id="78511506"/>
<evidence type="ECO:0000256" key="1">
    <source>
        <dbReference type="SAM" id="MobiDB-lite"/>
    </source>
</evidence>
<dbReference type="EMBL" id="CP002106">
    <property type="protein sequence ID" value="ADK67155.1"/>
    <property type="molecule type" value="Genomic_DNA"/>
</dbReference>
<organism evidence="3 4">
    <name type="scientific">Olsenella uli (strain ATCC 49627 / DSM 7084 / CCUG 31166 / CIP 109912 / JCM 12494 / LMG 11480 / NCIMB 702895 / VPI D76D-27C)</name>
    <name type="common">Lactobacillus uli</name>
    <dbReference type="NCBI Taxonomy" id="633147"/>
    <lineage>
        <taxon>Bacteria</taxon>
        <taxon>Bacillati</taxon>
        <taxon>Actinomycetota</taxon>
        <taxon>Coriobacteriia</taxon>
        <taxon>Coriobacteriales</taxon>
        <taxon>Atopobiaceae</taxon>
        <taxon>Olsenella</taxon>
    </lineage>
</organism>
<dbReference type="InterPro" id="IPR025098">
    <property type="entry name" value="DUF4013"/>
</dbReference>
<feature type="compositionally biased region" description="Low complexity" evidence="1">
    <location>
        <begin position="328"/>
        <end position="342"/>
    </location>
</feature>
<evidence type="ECO:0000313" key="4">
    <source>
        <dbReference type="Proteomes" id="UP000000333"/>
    </source>
</evidence>
<proteinExistence type="predicted"/>
<evidence type="ECO:0000313" key="3">
    <source>
        <dbReference type="EMBL" id="ADK67155.1"/>
    </source>
</evidence>
<name>E1QXP1_OLSUV</name>
<feature type="transmembrane region" description="Helical" evidence="2">
    <location>
        <begin position="183"/>
        <end position="204"/>
    </location>
</feature>
<dbReference type="KEGG" id="ols:Olsu_0021"/>
<keyword evidence="2" id="KW-0812">Transmembrane</keyword>
<dbReference type="Pfam" id="PF13197">
    <property type="entry name" value="DUF4013"/>
    <property type="match status" value="1"/>
</dbReference>
<dbReference type="RefSeq" id="WP_013250907.1">
    <property type="nucleotide sequence ID" value="NC_014363.1"/>
</dbReference>
<feature type="transmembrane region" description="Helical" evidence="2">
    <location>
        <begin position="224"/>
        <end position="253"/>
    </location>
</feature>
<keyword evidence="4" id="KW-1185">Reference proteome</keyword>
<evidence type="ECO:0008006" key="5">
    <source>
        <dbReference type="Google" id="ProtNLM"/>
    </source>
</evidence>
<feature type="transmembrane region" description="Helical" evidence="2">
    <location>
        <begin position="76"/>
        <end position="96"/>
    </location>
</feature>
<dbReference type="HOGENOM" id="CLU_056528_0_0_11"/>
<dbReference type="AlphaFoldDB" id="E1QXP1"/>
<dbReference type="STRING" id="633147.Olsu_0021"/>
<feature type="transmembrane region" description="Helical" evidence="2">
    <location>
        <begin position="21"/>
        <end position="47"/>
    </location>
</feature>
<evidence type="ECO:0000256" key="2">
    <source>
        <dbReference type="SAM" id="Phobius"/>
    </source>
</evidence>
<feature type="transmembrane region" description="Helical" evidence="2">
    <location>
        <begin position="151"/>
        <end position="176"/>
    </location>
</feature>
<feature type="compositionally biased region" description="Low complexity" evidence="1">
    <location>
        <begin position="364"/>
        <end position="376"/>
    </location>
</feature>
<protein>
    <recommendedName>
        <fullName evidence="5">DUF4013 domain-containing protein</fullName>
    </recommendedName>
</protein>